<organism evidence="2">
    <name type="scientific">Ananas comosus var. bracteatus</name>
    <name type="common">red pineapple</name>
    <dbReference type="NCBI Taxonomy" id="296719"/>
    <lineage>
        <taxon>Eukaryota</taxon>
        <taxon>Viridiplantae</taxon>
        <taxon>Streptophyta</taxon>
        <taxon>Embryophyta</taxon>
        <taxon>Tracheophyta</taxon>
        <taxon>Spermatophyta</taxon>
        <taxon>Magnoliopsida</taxon>
        <taxon>Liliopsida</taxon>
        <taxon>Poales</taxon>
        <taxon>Bromeliaceae</taxon>
        <taxon>Bromelioideae</taxon>
        <taxon>Ananas</taxon>
    </lineage>
</organism>
<feature type="domain" description="DYW" evidence="1">
    <location>
        <begin position="33"/>
        <end position="117"/>
    </location>
</feature>
<evidence type="ECO:0000313" key="2">
    <source>
        <dbReference type="EMBL" id="CAD1832150.1"/>
    </source>
</evidence>
<dbReference type="InterPro" id="IPR032867">
    <property type="entry name" value="DYW_dom"/>
</dbReference>
<name>A0A6V7PMS8_ANACO</name>
<evidence type="ECO:0000259" key="1">
    <source>
        <dbReference type="Pfam" id="PF14432"/>
    </source>
</evidence>
<dbReference type="GO" id="GO:0008270">
    <property type="term" value="F:zinc ion binding"/>
    <property type="evidence" value="ECO:0007669"/>
    <property type="project" value="InterPro"/>
</dbReference>
<dbReference type="Pfam" id="PF14432">
    <property type="entry name" value="DYW_deaminase"/>
    <property type="match status" value="1"/>
</dbReference>
<accession>A0A6V7PMS8</accession>
<reference evidence="2" key="1">
    <citation type="submission" date="2020-07" db="EMBL/GenBank/DDBJ databases">
        <authorList>
            <person name="Lin J."/>
        </authorList>
    </citation>
    <scope>NUCLEOTIDE SEQUENCE</scope>
</reference>
<protein>
    <recommendedName>
        <fullName evidence="1">DYW domain-containing protein</fullName>
    </recommendedName>
</protein>
<gene>
    <name evidence="2" type="ORF">CB5_LOCUS15361</name>
</gene>
<dbReference type="EMBL" id="LR862149">
    <property type="protein sequence ID" value="CAD1832150.1"/>
    <property type="molecule type" value="Genomic_DNA"/>
</dbReference>
<sequence>MVHQFIVGDTSHSRIKDILAKWEEIEGRIRIEGYVPDKKEVLLDIEEEEKEDVLSRHSEKLAIAFALISTGDSMGIRVVKNLRVCRDCHHVTKLISKVYCREIIVRDRTRFHLFKNGPEPSSGVKLNPGPTVYVPGKFRVKIEECLHILKLNDQMAKDGAVSTVILPLAAAGGHSVRSSFVMDDSDDLQHQS</sequence>
<proteinExistence type="predicted"/>
<dbReference type="AlphaFoldDB" id="A0A6V7PMS8"/>